<feature type="region of interest" description="Disordered" evidence="1">
    <location>
        <begin position="302"/>
        <end position="324"/>
    </location>
</feature>
<dbReference type="Proteomes" id="UP000815677">
    <property type="component" value="Unassembled WGS sequence"/>
</dbReference>
<organism evidence="2 3">
    <name type="scientific">Mycena chlorophos</name>
    <name type="common">Agaric fungus</name>
    <name type="synonym">Agaricus chlorophos</name>
    <dbReference type="NCBI Taxonomy" id="658473"/>
    <lineage>
        <taxon>Eukaryota</taxon>
        <taxon>Fungi</taxon>
        <taxon>Dikarya</taxon>
        <taxon>Basidiomycota</taxon>
        <taxon>Agaricomycotina</taxon>
        <taxon>Agaricomycetes</taxon>
        <taxon>Agaricomycetidae</taxon>
        <taxon>Agaricales</taxon>
        <taxon>Marasmiineae</taxon>
        <taxon>Mycenaceae</taxon>
        <taxon>Mycena</taxon>
    </lineage>
</organism>
<accession>A0ABQ0LN98</accession>
<evidence type="ECO:0000313" key="3">
    <source>
        <dbReference type="Proteomes" id="UP000815677"/>
    </source>
</evidence>
<evidence type="ECO:0000256" key="1">
    <source>
        <dbReference type="SAM" id="MobiDB-lite"/>
    </source>
</evidence>
<feature type="compositionally biased region" description="Polar residues" evidence="1">
    <location>
        <begin position="302"/>
        <end position="314"/>
    </location>
</feature>
<feature type="compositionally biased region" description="Pro residues" evidence="1">
    <location>
        <begin position="375"/>
        <end position="391"/>
    </location>
</feature>
<gene>
    <name evidence="2" type="ORF">MCHLO_09613</name>
</gene>
<protein>
    <recommendedName>
        <fullName evidence="4">Arrestin-like N-terminal domain-containing protein</fullName>
    </recommendedName>
</protein>
<evidence type="ECO:0000313" key="2">
    <source>
        <dbReference type="EMBL" id="GAT52573.1"/>
    </source>
</evidence>
<dbReference type="EMBL" id="DF847791">
    <property type="protein sequence ID" value="GAT52573.1"/>
    <property type="molecule type" value="Genomic_DNA"/>
</dbReference>
<evidence type="ECO:0008006" key="4">
    <source>
        <dbReference type="Google" id="ProtNLM"/>
    </source>
</evidence>
<feature type="region of interest" description="Disordered" evidence="1">
    <location>
        <begin position="353"/>
        <end position="394"/>
    </location>
</feature>
<sequence>MPSVVLSSPVHGLPHSLSGYTPTYSRVSSFRSPQLEVLLYSPHVTTETTTWATNRTIPIYGDHDTVTGKIIIDPSCRSGRIYLTLTGTFSVRQKSMSDVASPPEHIRHVFFHAARTIEVADSDLASPSSLRSVFRRKSRTSTAEFETRTFPFAFDLGESHTGKILPSTFSSSGTTSMPVELAYQLVVAWEPARLTYKTSITQIPIIIQPDPDFHSLDASPGGKQESWLEIPLKSQRPVPLRCAITLPSTLTFSRASSIPFFVVFTTTPRSPALAREIATDATISIAVTSQFFWKDESATQPSMIDSTASVQSGDSRSSRMKSKVVKRMRSATTFWASRSSVDLDYDASVGTNSLTSSVVSDPAPRRRRQWQSKSRPPPVPPKDPPTTPPAVPTYSDTQLVHQTMSIGFPKRPRHGVDGKGHPSLEAHRILPDGLFKDKITLNRDMLPSINWAGISLKYFLDVSVAVGTDEFKARVLLRIK</sequence>
<name>A0ABQ0LN98_MYCCL</name>
<proteinExistence type="predicted"/>
<reference evidence="2" key="1">
    <citation type="submission" date="2014-09" db="EMBL/GenBank/DDBJ databases">
        <title>Genome sequence of the luminous mushroom Mycena chlorophos for searching fungal bioluminescence genes.</title>
        <authorList>
            <person name="Tanaka Y."/>
            <person name="Kasuga D."/>
            <person name="Oba Y."/>
            <person name="Hase S."/>
            <person name="Sato K."/>
            <person name="Oba Y."/>
            <person name="Sakakibara Y."/>
        </authorList>
    </citation>
    <scope>NUCLEOTIDE SEQUENCE</scope>
</reference>
<keyword evidence="3" id="KW-1185">Reference proteome</keyword>